<dbReference type="AlphaFoldDB" id="A0A6J4Q5J9"/>
<proteinExistence type="predicted"/>
<organism evidence="1">
    <name type="scientific">uncultured Pyrinomonadaceae bacterium</name>
    <dbReference type="NCBI Taxonomy" id="2283094"/>
    <lineage>
        <taxon>Bacteria</taxon>
        <taxon>Pseudomonadati</taxon>
        <taxon>Acidobacteriota</taxon>
        <taxon>Blastocatellia</taxon>
        <taxon>Blastocatellales</taxon>
        <taxon>Pyrinomonadaceae</taxon>
        <taxon>environmental samples</taxon>
    </lineage>
</organism>
<sequence>MQDARRISSFETSNEFLVLYKFFKRNWQPEKKPIHLKQLEKKRAIYCWKIKLSLFTI</sequence>
<gene>
    <name evidence="1" type="ORF">AVDCRST_MAG74-3704</name>
</gene>
<evidence type="ECO:0000313" key="1">
    <source>
        <dbReference type="EMBL" id="CAA9431119.1"/>
    </source>
</evidence>
<name>A0A6J4Q5J9_9BACT</name>
<protein>
    <submittedName>
        <fullName evidence="1">Uncharacterized protein</fullName>
    </submittedName>
</protein>
<accession>A0A6J4Q5J9</accession>
<dbReference type="EMBL" id="CADCUR010000306">
    <property type="protein sequence ID" value="CAA9431119.1"/>
    <property type="molecule type" value="Genomic_DNA"/>
</dbReference>
<reference evidence="1" key="1">
    <citation type="submission" date="2020-02" db="EMBL/GenBank/DDBJ databases">
        <authorList>
            <person name="Meier V. D."/>
        </authorList>
    </citation>
    <scope>NUCLEOTIDE SEQUENCE</scope>
    <source>
        <strain evidence="1">AVDCRST_MAG74</strain>
    </source>
</reference>